<feature type="region of interest" description="Disordered" evidence="2">
    <location>
        <begin position="762"/>
        <end position="791"/>
    </location>
</feature>
<keyword evidence="3" id="KW-0812">Transmembrane</keyword>
<evidence type="ECO:0000313" key="4">
    <source>
        <dbReference type="EnsemblPlants" id="Pp3c6_22830V3.4"/>
    </source>
</evidence>
<dbReference type="Proteomes" id="UP000006727">
    <property type="component" value="Chromosome 6"/>
</dbReference>
<feature type="coiled-coil region" evidence="1">
    <location>
        <begin position="347"/>
        <end position="377"/>
    </location>
</feature>
<reference evidence="4 5" key="2">
    <citation type="journal article" date="2018" name="Plant J.">
        <title>The Physcomitrella patens chromosome-scale assembly reveals moss genome structure and evolution.</title>
        <authorList>
            <person name="Lang D."/>
            <person name="Ullrich K.K."/>
            <person name="Murat F."/>
            <person name="Fuchs J."/>
            <person name="Jenkins J."/>
            <person name="Haas F.B."/>
            <person name="Piednoel M."/>
            <person name="Gundlach H."/>
            <person name="Van Bel M."/>
            <person name="Meyberg R."/>
            <person name="Vives C."/>
            <person name="Morata J."/>
            <person name="Symeonidi A."/>
            <person name="Hiss M."/>
            <person name="Muchero W."/>
            <person name="Kamisugi Y."/>
            <person name="Saleh O."/>
            <person name="Blanc G."/>
            <person name="Decker E.L."/>
            <person name="van Gessel N."/>
            <person name="Grimwood J."/>
            <person name="Hayes R.D."/>
            <person name="Graham S.W."/>
            <person name="Gunter L.E."/>
            <person name="McDaniel S.F."/>
            <person name="Hoernstein S.N.W."/>
            <person name="Larsson A."/>
            <person name="Li F.W."/>
            <person name="Perroud P.F."/>
            <person name="Phillips J."/>
            <person name="Ranjan P."/>
            <person name="Rokshar D.S."/>
            <person name="Rothfels C.J."/>
            <person name="Schneider L."/>
            <person name="Shu S."/>
            <person name="Stevenson D.W."/>
            <person name="Thummler F."/>
            <person name="Tillich M."/>
            <person name="Villarreal Aguilar J.C."/>
            <person name="Widiez T."/>
            <person name="Wong G.K."/>
            <person name="Wymore A."/>
            <person name="Zhang Y."/>
            <person name="Zimmer A.D."/>
            <person name="Quatrano R.S."/>
            <person name="Mayer K.F.X."/>
            <person name="Goodstein D."/>
            <person name="Casacuberta J.M."/>
            <person name="Vandepoele K."/>
            <person name="Reski R."/>
            <person name="Cuming A.C."/>
            <person name="Tuskan G.A."/>
            <person name="Maumus F."/>
            <person name="Salse J."/>
            <person name="Schmutz J."/>
            <person name="Rensing S.A."/>
        </authorList>
    </citation>
    <scope>NUCLEOTIDE SEQUENCE [LARGE SCALE GENOMIC DNA]</scope>
    <source>
        <strain evidence="4 5">cv. Gransden 2004</strain>
    </source>
</reference>
<evidence type="ECO:0000313" key="5">
    <source>
        <dbReference type="Proteomes" id="UP000006727"/>
    </source>
</evidence>
<keyword evidence="5" id="KW-1185">Reference proteome</keyword>
<sequence>MEDVDTDGLIMEFEACPDDPVSVDSKMDLTPRRKPLTYSCMNLKDEEAWPFLVEYFGVAYAFAALGALIHNTRKVKNEMDITSSHVQKMALVSMLARAMGWLHILALNAQLLREKLSASEEARHRDGLSWKEEIAVLVHKKERSELEVFELKKRREEDSKANEKVVRIYAGQEQSWKSERKKLRHEINLLRKDLFKAEVGEICGFKLNTKGISCEMCDQKDKHAKQLELALSEKEFLLMTAIEEARLADREHKEIRERLAEAELVEVQLSKKLDKEVAASVEQDLLLSEVKENQMEVEGRFKSLLEELNTTRINLSTSNFELERILSETEYLKKELQKKDAAVSSLMEQARVKSDEMEDLVRKLAQLREEKKIAEVAGENWRWIPEETVCSRVMGAKVQSITQLEEIHWHEVESYERQLRVKDERISALRSKLLAVESALIHPKSQSHELKLEISAKNLNCTTLALYDDVKTAHDLTVDLENFNSTVNQVLMKLHQEFDEAKEKLRDQVLKYKTKLSKLRERTEAELQQKDLQLASTEAKLCQVLLQLAKTKRNEELITFDHSEEKIFLQYIGEDDQELLLTNNKGFEKSKTASQTSENLIPDDQKNEGEISFEGQLYKENMFLGFEFLEQKMVSKTEKNNSLDSVQLQNASRLQRYDSFSLTSDPRSLSSRGRIAEKTPQTSQYAIESSFATTAQVLKEGNDSESSRNLYWFRSSVKRKRESMNKTHDDFKADPICTSRTRDIDDFSPLIPVNRTQLTDADLPSASEHHSRNSLSTIKPGLQGPSSPVFSGMITKRTDVRTREDIEILGLALEVKRIDQQLAEMVKAGGVEQSDTVQFLIPTTMVVSTNTSQNTKRSQGLAGRVCRLAKHMGFTGPLPAAVINSCIDVNGICTQDPVKTKQNAYMISQSSELPSTNDLAILQWRAKVVSEKLLAIQTKLVKYNSSGSSLFPTEQLLDAVQAHLSQVKMALRARMRTINPEPSSSAPAKLEKATLVSDFLKWHLHILCQLQVHSMTMNREKYKSRGAFGRGPEYRSSKYHLLDGEAHHLTRKAKTQTFLQKLVMQLH</sequence>
<keyword evidence="3" id="KW-0472">Membrane</keyword>
<feature type="coiled-coil region" evidence="1">
    <location>
        <begin position="491"/>
        <end position="540"/>
    </location>
</feature>
<evidence type="ECO:0000256" key="2">
    <source>
        <dbReference type="SAM" id="MobiDB-lite"/>
    </source>
</evidence>
<dbReference type="EnsemblPlants" id="Pp3c6_22830V3.4">
    <property type="protein sequence ID" value="Pp3c6_22830V3.4"/>
    <property type="gene ID" value="Pp3c6_22830"/>
</dbReference>
<dbReference type="EMBL" id="ABEU02000006">
    <property type="status" value="NOT_ANNOTATED_CDS"/>
    <property type="molecule type" value="Genomic_DNA"/>
</dbReference>
<protein>
    <submittedName>
        <fullName evidence="4">Uncharacterized protein</fullName>
    </submittedName>
</protein>
<accession>A0A7I4E4N8</accession>
<dbReference type="AlphaFoldDB" id="A0A7I4E4N8"/>
<dbReference type="Gramene" id="Pp3c6_22830V3.4">
    <property type="protein sequence ID" value="Pp3c6_22830V3.4"/>
    <property type="gene ID" value="Pp3c6_22830"/>
</dbReference>
<reference evidence="4" key="3">
    <citation type="submission" date="2020-12" db="UniProtKB">
        <authorList>
            <consortium name="EnsemblPlants"/>
        </authorList>
    </citation>
    <scope>IDENTIFICATION</scope>
</reference>
<feature type="region of interest" description="Disordered" evidence="2">
    <location>
        <begin position="662"/>
        <end position="682"/>
    </location>
</feature>
<gene>
    <name evidence="4" type="primary">LOC112284002</name>
</gene>
<feature type="transmembrane region" description="Helical" evidence="3">
    <location>
        <begin position="48"/>
        <end position="69"/>
    </location>
</feature>
<feature type="compositionally biased region" description="Polar residues" evidence="2">
    <location>
        <begin position="662"/>
        <end position="671"/>
    </location>
</feature>
<keyword evidence="3" id="KW-1133">Transmembrane helix</keyword>
<evidence type="ECO:0000256" key="1">
    <source>
        <dbReference type="SAM" id="Coils"/>
    </source>
</evidence>
<dbReference type="PANTHER" id="PTHR47747">
    <property type="entry name" value="RIBONUCLEASE P PROTEIN SUBUNIT P38-LIKE PROTEIN"/>
    <property type="match status" value="1"/>
</dbReference>
<keyword evidence="1" id="KW-0175">Coiled coil</keyword>
<reference evidence="4 5" key="1">
    <citation type="journal article" date="2008" name="Science">
        <title>The Physcomitrella genome reveals evolutionary insights into the conquest of land by plants.</title>
        <authorList>
            <person name="Rensing S."/>
            <person name="Lang D."/>
            <person name="Zimmer A."/>
            <person name="Terry A."/>
            <person name="Salamov A."/>
            <person name="Shapiro H."/>
            <person name="Nishiyama T."/>
            <person name="Perroud P.-F."/>
            <person name="Lindquist E."/>
            <person name="Kamisugi Y."/>
            <person name="Tanahashi T."/>
            <person name="Sakakibara K."/>
            <person name="Fujita T."/>
            <person name="Oishi K."/>
            <person name="Shin-I T."/>
            <person name="Kuroki Y."/>
            <person name="Toyoda A."/>
            <person name="Suzuki Y."/>
            <person name="Hashimoto A."/>
            <person name="Yamaguchi K."/>
            <person name="Sugano A."/>
            <person name="Kohara Y."/>
            <person name="Fujiyama A."/>
            <person name="Anterola A."/>
            <person name="Aoki S."/>
            <person name="Ashton N."/>
            <person name="Barbazuk W.B."/>
            <person name="Barker E."/>
            <person name="Bennetzen J."/>
            <person name="Bezanilla M."/>
            <person name="Blankenship R."/>
            <person name="Cho S.H."/>
            <person name="Dutcher S."/>
            <person name="Estelle M."/>
            <person name="Fawcett J.A."/>
            <person name="Gundlach H."/>
            <person name="Hanada K."/>
            <person name="Heyl A."/>
            <person name="Hicks K.A."/>
            <person name="Hugh J."/>
            <person name="Lohr M."/>
            <person name="Mayer K."/>
            <person name="Melkozernov A."/>
            <person name="Murata T."/>
            <person name="Nelson D."/>
            <person name="Pils B."/>
            <person name="Prigge M."/>
            <person name="Reiss B."/>
            <person name="Renner T."/>
            <person name="Rombauts S."/>
            <person name="Rushton P."/>
            <person name="Sanderfoot A."/>
            <person name="Schween G."/>
            <person name="Shiu S.-H."/>
            <person name="Stueber K."/>
            <person name="Theodoulou F.L."/>
            <person name="Tu H."/>
            <person name="Van de Peer Y."/>
            <person name="Verrier P.J."/>
            <person name="Waters E."/>
            <person name="Wood A."/>
            <person name="Yang L."/>
            <person name="Cove D."/>
            <person name="Cuming A."/>
            <person name="Hasebe M."/>
            <person name="Lucas S."/>
            <person name="Mishler D.B."/>
            <person name="Reski R."/>
            <person name="Grigoriev I."/>
            <person name="Quatrano R.S."/>
            <person name="Boore J.L."/>
        </authorList>
    </citation>
    <scope>NUCLEOTIDE SEQUENCE [LARGE SCALE GENOMIC DNA]</scope>
    <source>
        <strain evidence="4 5">cv. Gransden 2004</strain>
    </source>
</reference>
<feature type="transmembrane region" description="Helical" evidence="3">
    <location>
        <begin position="90"/>
        <end position="109"/>
    </location>
</feature>
<dbReference type="PANTHER" id="PTHR47747:SF2">
    <property type="entry name" value="RIBONUCLEASE P PROTEIN SUBUNIT P38-LIKE PROTEIN"/>
    <property type="match status" value="1"/>
</dbReference>
<proteinExistence type="predicted"/>
<evidence type="ECO:0000256" key="3">
    <source>
        <dbReference type="SAM" id="Phobius"/>
    </source>
</evidence>
<name>A0A7I4E4N8_PHYPA</name>
<dbReference type="InParanoid" id="A0A7I4E4N8"/>
<organism evidence="4 5">
    <name type="scientific">Physcomitrium patens</name>
    <name type="common">Spreading-leaved earth moss</name>
    <name type="synonym">Physcomitrella patens</name>
    <dbReference type="NCBI Taxonomy" id="3218"/>
    <lineage>
        <taxon>Eukaryota</taxon>
        <taxon>Viridiplantae</taxon>
        <taxon>Streptophyta</taxon>
        <taxon>Embryophyta</taxon>
        <taxon>Bryophyta</taxon>
        <taxon>Bryophytina</taxon>
        <taxon>Bryopsida</taxon>
        <taxon>Funariidae</taxon>
        <taxon>Funariales</taxon>
        <taxon>Funariaceae</taxon>
        <taxon>Physcomitrium</taxon>
    </lineage>
</organism>